<dbReference type="SUPFAM" id="SSF117281">
    <property type="entry name" value="Kelch motif"/>
    <property type="match status" value="1"/>
</dbReference>
<evidence type="ECO:0000313" key="5">
    <source>
        <dbReference type="Proteomes" id="UP000245119"/>
    </source>
</evidence>
<dbReference type="InterPro" id="IPR006652">
    <property type="entry name" value="Kelch_1"/>
</dbReference>
<dbReference type="PANTHER" id="PTHR46093:SF18">
    <property type="entry name" value="FIBRONECTIN TYPE-III DOMAIN-CONTAINING PROTEIN"/>
    <property type="match status" value="1"/>
</dbReference>
<keyword evidence="5" id="KW-1185">Reference proteome</keyword>
<dbReference type="PANTHER" id="PTHR46093">
    <property type="entry name" value="ACYL-COA-BINDING DOMAIN-CONTAINING PROTEIN 5"/>
    <property type="match status" value="1"/>
</dbReference>
<name>A0A2T7PBQ1_POMCA</name>
<gene>
    <name evidence="4" type="ORF">C0Q70_10120</name>
</gene>
<organism evidence="4 5">
    <name type="scientific">Pomacea canaliculata</name>
    <name type="common">Golden apple snail</name>
    <dbReference type="NCBI Taxonomy" id="400727"/>
    <lineage>
        <taxon>Eukaryota</taxon>
        <taxon>Metazoa</taxon>
        <taxon>Spiralia</taxon>
        <taxon>Lophotrochozoa</taxon>
        <taxon>Mollusca</taxon>
        <taxon>Gastropoda</taxon>
        <taxon>Caenogastropoda</taxon>
        <taxon>Architaenioglossa</taxon>
        <taxon>Ampullarioidea</taxon>
        <taxon>Ampullariidae</taxon>
        <taxon>Pomacea</taxon>
    </lineage>
</organism>
<dbReference type="InterPro" id="IPR015915">
    <property type="entry name" value="Kelch-typ_b-propeller"/>
</dbReference>
<keyword evidence="2" id="KW-0677">Repeat</keyword>
<keyword evidence="1" id="KW-0880">Kelch repeat</keyword>
<accession>A0A2T7PBQ1</accession>
<sequence length="716" mass="80360">MHCILPPHWTLLRPQGLQNGVDGEGDNNNKSNKVQENSCHHHWLPRSRHKHSACCLREYVYVVGGKDGTVPLRDIWRIHIKKQFWELMEPKGSCLPYLQGHTTVVNKRLIFIFGGTFSGIIGDVQLWVYNSEDEEWTEVNSRNKIHPGKRHGHSAVVAGNSMWLYGGMAGLTPRSDLWCYSFSLRQWKKVKGLGNPPTLKGHTAVVVKNHMIITGGSCEGKFVSDMWAYSFETMAWLKLQQPKFHALPKLCYHASVVYAFESSEKVRSLSVRSTPQLKSASKYRLRRDHFLVRPRSSPLGAREGQDPAADSVSCDASIPGVVAQEVSKTQVLTLNLETPIEEWSCDLLDENSTNRSGNADAINDKEPLLMREESGEYYDTFMWDRCSSFQEKVVVADSGAGHGHHPLSRLCASQSNRLCASQSFPEHLVLKSQAHYNRENNSSTGPGVAYHNAPSEQELSKVRNVVQSGSTSGQWDDIYLEDLECTNEHNGLSEVQISYPSQNPIQQLFSVAEFDHDGHKWYTHGPHCMDEPGIELQELKFPSRTNPFSNNTYLPFCHQSSLLEDSIGERFCSVSIMPQQSLEGRITSTDVENAFSPKVTNAAVTVEHPINQHKHQQKCVSLHSVVPELKYRSVSTGTQTEDSMQNEGNKTSCFPVANFKVVGITEVRTPEEIDDKPIYTCDVESKEPFILVLGGCMEEAGSLHPKPLKAWKGIFL</sequence>
<evidence type="ECO:0000256" key="3">
    <source>
        <dbReference type="SAM" id="MobiDB-lite"/>
    </source>
</evidence>
<evidence type="ECO:0000256" key="2">
    <source>
        <dbReference type="ARBA" id="ARBA00022737"/>
    </source>
</evidence>
<evidence type="ECO:0000256" key="1">
    <source>
        <dbReference type="ARBA" id="ARBA00022441"/>
    </source>
</evidence>
<protein>
    <submittedName>
        <fullName evidence="4">Uncharacterized protein</fullName>
    </submittedName>
</protein>
<dbReference type="EMBL" id="PZQS01000005">
    <property type="protein sequence ID" value="PVD30845.1"/>
    <property type="molecule type" value="Genomic_DNA"/>
</dbReference>
<proteinExistence type="predicted"/>
<feature type="region of interest" description="Disordered" evidence="3">
    <location>
        <begin position="15"/>
        <end position="34"/>
    </location>
</feature>
<dbReference type="Gene3D" id="2.120.10.80">
    <property type="entry name" value="Kelch-type beta propeller"/>
    <property type="match status" value="1"/>
</dbReference>
<dbReference type="AlphaFoldDB" id="A0A2T7PBQ1"/>
<dbReference type="Pfam" id="PF01344">
    <property type="entry name" value="Kelch_1"/>
    <property type="match status" value="1"/>
</dbReference>
<dbReference type="Proteomes" id="UP000245119">
    <property type="component" value="Linkage Group LG5"/>
</dbReference>
<evidence type="ECO:0000313" key="4">
    <source>
        <dbReference type="EMBL" id="PVD30845.1"/>
    </source>
</evidence>
<dbReference type="OrthoDB" id="432528at2759"/>
<comment type="caution">
    <text evidence="4">The sequence shown here is derived from an EMBL/GenBank/DDBJ whole genome shotgun (WGS) entry which is preliminary data.</text>
</comment>
<dbReference type="Pfam" id="PF24681">
    <property type="entry name" value="Kelch_KLHDC2_KLHL20_DRC7"/>
    <property type="match status" value="1"/>
</dbReference>
<reference evidence="4 5" key="1">
    <citation type="submission" date="2018-04" db="EMBL/GenBank/DDBJ databases">
        <title>The genome of golden apple snail Pomacea canaliculata provides insight into stress tolerance and invasive adaptation.</title>
        <authorList>
            <person name="Liu C."/>
            <person name="Liu B."/>
            <person name="Ren Y."/>
            <person name="Zhang Y."/>
            <person name="Wang H."/>
            <person name="Li S."/>
            <person name="Jiang F."/>
            <person name="Yin L."/>
            <person name="Zhang G."/>
            <person name="Qian W."/>
            <person name="Fan W."/>
        </authorList>
    </citation>
    <scope>NUCLEOTIDE SEQUENCE [LARGE SCALE GENOMIC DNA]</scope>
    <source>
        <strain evidence="4">SZHN2017</strain>
        <tissue evidence="4">Muscle</tissue>
    </source>
</reference>